<dbReference type="EMBL" id="PFWZ01000078">
    <property type="protein sequence ID" value="PJA40497.1"/>
    <property type="molecule type" value="Genomic_DNA"/>
</dbReference>
<dbReference type="PANTHER" id="PTHR37422">
    <property type="entry name" value="TEICHURONIC ACID BIOSYNTHESIS PROTEIN TUAE"/>
    <property type="match status" value="1"/>
</dbReference>
<feature type="transmembrane region" description="Helical" evidence="6">
    <location>
        <begin position="213"/>
        <end position="233"/>
    </location>
</feature>
<dbReference type="Pfam" id="PF04932">
    <property type="entry name" value="Wzy_C"/>
    <property type="match status" value="1"/>
</dbReference>
<feature type="transmembrane region" description="Helical" evidence="6">
    <location>
        <begin position="12"/>
        <end position="31"/>
    </location>
</feature>
<dbReference type="GO" id="GO:0016020">
    <property type="term" value="C:membrane"/>
    <property type="evidence" value="ECO:0007669"/>
    <property type="project" value="UniProtKB-SubCell"/>
</dbReference>
<name>A0A2M7X2X6_UNCKA</name>
<evidence type="ECO:0000313" key="9">
    <source>
        <dbReference type="Proteomes" id="UP000231195"/>
    </source>
</evidence>
<proteinExistence type="predicted"/>
<evidence type="ECO:0000256" key="2">
    <source>
        <dbReference type="ARBA" id="ARBA00022692"/>
    </source>
</evidence>
<dbReference type="Proteomes" id="UP000231195">
    <property type="component" value="Unassembled WGS sequence"/>
</dbReference>
<evidence type="ECO:0000256" key="4">
    <source>
        <dbReference type="ARBA" id="ARBA00023136"/>
    </source>
</evidence>
<sequence length="691" mass="75915">MNRNEIIAQKISSAITWISIAFFFVLPLFMLPITTEFNEYNKLVLLIGTTSVMLVLWIVSFLLRKKVVVSRTPFDIPLVLLLAAFLISTWYSVSRYTSIFGSFNSWHWTAVEMFSLIVLFYVIVTNVDEMKKVWLMVISFVSSVFVVAIVAILGYFNVFDSLFSNTTNTFLGTLTVDGFSPAGAVNSTIVLFLVALFFAIILLFNEIKAKNTIALGTLGLVTGVIGVALVLWLGHYIPGIPSQGATPIQPAFTTSWRIASSAIRDYPWFGTGLSTYSTAYNAYRSAGINGTDYWNVIFDRSGSEYMTLLTTAGVIGLIAFATFVLRVVFAARKVLAVSPASDAISRVKYPAALAVVSLLVIYLFVSSTVLTSILLFMMLALWMSVEKLQSGSGELVEEVELSFSAITGKNKEGSHSQLLPWIVSIPVLAISITILFFTVQDFRSNVAYATSLRLIAQNAPASEIYNAQGKAINLNGYRDAYHRGYAETNISFANAIAQVRGEELTDTDRSDILTLIDEAIRQVRVTTELLNPVSAANWQVRANVYRNLLGVATGADQWALESYLNAINLAPSDPRLYVDLGGLYLTLALSTPEEGTTGEAPGENVPATPTTREDNLARAESVLLNAINLKSDYANAHYNLAAVYNAAERYDLAKTELETVLRLVANEGPEHDRAQQDLDVVNTRLSETTQQ</sequence>
<evidence type="ECO:0000256" key="6">
    <source>
        <dbReference type="SAM" id="Phobius"/>
    </source>
</evidence>
<evidence type="ECO:0000256" key="3">
    <source>
        <dbReference type="ARBA" id="ARBA00022989"/>
    </source>
</evidence>
<keyword evidence="3 6" id="KW-1133">Transmembrane helix</keyword>
<feature type="transmembrane region" description="Helical" evidence="6">
    <location>
        <begin position="105"/>
        <end position="124"/>
    </location>
</feature>
<dbReference type="InterPro" id="IPR007016">
    <property type="entry name" value="O-antigen_ligase-rel_domated"/>
</dbReference>
<feature type="transmembrane region" description="Helical" evidence="6">
    <location>
        <begin position="418"/>
        <end position="439"/>
    </location>
</feature>
<comment type="subcellular location">
    <subcellularLocation>
        <location evidence="1">Membrane</location>
        <topology evidence="1">Multi-pass membrane protein</topology>
    </subcellularLocation>
</comment>
<dbReference type="PANTHER" id="PTHR37422:SF13">
    <property type="entry name" value="LIPOPOLYSACCHARIDE BIOSYNTHESIS PROTEIN PA4999-RELATED"/>
    <property type="match status" value="1"/>
</dbReference>
<feature type="transmembrane region" description="Helical" evidence="6">
    <location>
        <begin position="133"/>
        <end position="158"/>
    </location>
</feature>
<dbReference type="InterPro" id="IPR051533">
    <property type="entry name" value="WaaL-like"/>
</dbReference>
<feature type="transmembrane region" description="Helical" evidence="6">
    <location>
        <begin position="350"/>
        <end position="383"/>
    </location>
</feature>
<feature type="transmembrane region" description="Helical" evidence="6">
    <location>
        <begin position="305"/>
        <end position="329"/>
    </location>
</feature>
<comment type="caution">
    <text evidence="8">The sequence shown here is derived from an EMBL/GenBank/DDBJ whole genome shotgun (WGS) entry which is preliminary data.</text>
</comment>
<evidence type="ECO:0000256" key="1">
    <source>
        <dbReference type="ARBA" id="ARBA00004141"/>
    </source>
</evidence>
<evidence type="ECO:0000313" key="8">
    <source>
        <dbReference type="EMBL" id="PJA40497.1"/>
    </source>
</evidence>
<organism evidence="8 9">
    <name type="scientific">candidate division WWE3 bacterium CG_4_9_14_3_um_filter_39_7</name>
    <dbReference type="NCBI Taxonomy" id="1975080"/>
    <lineage>
        <taxon>Bacteria</taxon>
        <taxon>Katanobacteria</taxon>
    </lineage>
</organism>
<gene>
    <name evidence="8" type="ORF">CO179_02055</name>
</gene>
<feature type="region of interest" description="Disordered" evidence="5">
    <location>
        <begin position="593"/>
        <end position="613"/>
    </location>
</feature>
<feature type="compositionally biased region" description="Low complexity" evidence="5">
    <location>
        <begin position="593"/>
        <end position="603"/>
    </location>
</feature>
<dbReference type="InterPro" id="IPR011990">
    <property type="entry name" value="TPR-like_helical_dom_sf"/>
</dbReference>
<feature type="domain" description="O-antigen ligase-related" evidence="7">
    <location>
        <begin position="187"/>
        <end position="321"/>
    </location>
</feature>
<dbReference type="Gene3D" id="1.25.40.10">
    <property type="entry name" value="Tetratricopeptide repeat domain"/>
    <property type="match status" value="1"/>
</dbReference>
<feature type="transmembrane region" description="Helical" evidence="6">
    <location>
        <begin position="178"/>
        <end position="204"/>
    </location>
</feature>
<dbReference type="AlphaFoldDB" id="A0A2M7X2X6"/>
<feature type="transmembrane region" description="Helical" evidence="6">
    <location>
        <begin position="75"/>
        <end position="93"/>
    </location>
</feature>
<dbReference type="SUPFAM" id="SSF48452">
    <property type="entry name" value="TPR-like"/>
    <property type="match status" value="1"/>
</dbReference>
<accession>A0A2M7X2X6</accession>
<protein>
    <recommendedName>
        <fullName evidence="7">O-antigen ligase-related domain-containing protein</fullName>
    </recommendedName>
</protein>
<keyword evidence="4 6" id="KW-0472">Membrane</keyword>
<feature type="transmembrane region" description="Helical" evidence="6">
    <location>
        <begin position="43"/>
        <end position="63"/>
    </location>
</feature>
<evidence type="ECO:0000256" key="5">
    <source>
        <dbReference type="SAM" id="MobiDB-lite"/>
    </source>
</evidence>
<keyword evidence="2 6" id="KW-0812">Transmembrane</keyword>
<evidence type="ECO:0000259" key="7">
    <source>
        <dbReference type="Pfam" id="PF04932"/>
    </source>
</evidence>
<reference evidence="9" key="1">
    <citation type="submission" date="2017-09" db="EMBL/GenBank/DDBJ databases">
        <title>Depth-based differentiation of microbial function through sediment-hosted aquifers and enrichment of novel symbionts in the deep terrestrial subsurface.</title>
        <authorList>
            <person name="Probst A.J."/>
            <person name="Ladd B."/>
            <person name="Jarett J.K."/>
            <person name="Geller-Mcgrath D.E."/>
            <person name="Sieber C.M.K."/>
            <person name="Emerson J.B."/>
            <person name="Anantharaman K."/>
            <person name="Thomas B.C."/>
            <person name="Malmstrom R."/>
            <person name="Stieglmeier M."/>
            <person name="Klingl A."/>
            <person name="Woyke T."/>
            <person name="Ryan C.M."/>
            <person name="Banfield J.F."/>
        </authorList>
    </citation>
    <scope>NUCLEOTIDE SEQUENCE [LARGE SCALE GENOMIC DNA]</scope>
</reference>